<name>A9WNY8_RENSM</name>
<evidence type="ECO:0000313" key="3">
    <source>
        <dbReference type="EMBL" id="ABY23280.1"/>
    </source>
</evidence>
<dbReference type="Pfam" id="PF08279">
    <property type="entry name" value="HTH_11"/>
    <property type="match status" value="1"/>
</dbReference>
<dbReference type="AlphaFoldDB" id="A9WNY8"/>
<feature type="domain" description="WYL" evidence="2">
    <location>
        <begin position="145"/>
        <end position="210"/>
    </location>
</feature>
<dbReference type="InterPro" id="IPR026881">
    <property type="entry name" value="WYL_dom"/>
</dbReference>
<evidence type="ECO:0000313" key="4">
    <source>
        <dbReference type="Proteomes" id="UP000002007"/>
    </source>
</evidence>
<dbReference type="STRING" id="288705.RSal33209_1544"/>
<dbReference type="Proteomes" id="UP000002007">
    <property type="component" value="Chromosome"/>
</dbReference>
<dbReference type="InterPro" id="IPR051534">
    <property type="entry name" value="CBASS_pafABC_assoc_protein"/>
</dbReference>
<dbReference type="KEGG" id="rsa:RSal33209_1544"/>
<dbReference type="Pfam" id="PF13280">
    <property type="entry name" value="WYL"/>
    <property type="match status" value="1"/>
</dbReference>
<dbReference type="HOGENOM" id="CLU_041141_1_1_11"/>
<dbReference type="InterPro" id="IPR013196">
    <property type="entry name" value="HTH_11"/>
</dbReference>
<dbReference type="InterPro" id="IPR036388">
    <property type="entry name" value="WH-like_DNA-bd_sf"/>
</dbReference>
<dbReference type="Gene3D" id="1.10.10.10">
    <property type="entry name" value="Winged helix-like DNA-binding domain superfamily/Winged helix DNA-binding domain"/>
    <property type="match status" value="1"/>
</dbReference>
<organism evidence="3 4">
    <name type="scientific">Renibacterium salmoninarum (strain ATCC 33209 / DSM 20767 / JCM 11484 / NBRC 15589 / NCIMB 2235)</name>
    <dbReference type="NCBI Taxonomy" id="288705"/>
    <lineage>
        <taxon>Bacteria</taxon>
        <taxon>Bacillati</taxon>
        <taxon>Actinomycetota</taxon>
        <taxon>Actinomycetes</taxon>
        <taxon>Micrococcales</taxon>
        <taxon>Micrococcaceae</taxon>
        <taxon>Renibacterium</taxon>
    </lineage>
</organism>
<gene>
    <name evidence="3" type="ordered locus">RSal33209_1544</name>
</gene>
<dbReference type="InterPro" id="IPR036390">
    <property type="entry name" value="WH_DNA-bd_sf"/>
</dbReference>
<dbReference type="eggNOG" id="COG2378">
    <property type="taxonomic scope" value="Bacteria"/>
</dbReference>
<dbReference type="PANTHER" id="PTHR34580">
    <property type="match status" value="1"/>
</dbReference>
<dbReference type="PANTHER" id="PTHR34580:SF3">
    <property type="entry name" value="PROTEIN PAFB"/>
    <property type="match status" value="1"/>
</dbReference>
<accession>A9WNY8</accession>
<sequence length="320" mass="34651">MNPESSPTARALQALEILRSRPGTTAEELGTRLGVTDRAARRYVAILREAGIPVESIRGAHGGYRLGHGVRLSPVSFTETESLRLVMAVLGGKTTSQSSEDLLDSALSKVIRVLPDAVAQQARTIREYAATVPDSHLSPPEPSVASTLVTAIAGKVSVLLNYRNAGGKESTVEVDPWAVIVRFHYWYLLGYSHQAAAIRTYRLDRIGGVRPTNASFQPPEDLDPVASLEENLGQGWKFQTRVIFNEPFASVKPWISPTMGTLTALGEGCVLVGSTSNPAMYVRERLAVLPFSFRIEDSPELLAEVSALAQRFNQALAASI</sequence>
<feature type="domain" description="Helix-turn-helix type 11" evidence="1">
    <location>
        <begin position="10"/>
        <end position="65"/>
    </location>
</feature>
<proteinExistence type="predicted"/>
<keyword evidence="4" id="KW-1185">Reference proteome</keyword>
<evidence type="ECO:0000259" key="2">
    <source>
        <dbReference type="Pfam" id="PF13280"/>
    </source>
</evidence>
<evidence type="ECO:0000259" key="1">
    <source>
        <dbReference type="Pfam" id="PF08279"/>
    </source>
</evidence>
<dbReference type="PROSITE" id="PS52050">
    <property type="entry name" value="WYL"/>
    <property type="match status" value="1"/>
</dbReference>
<dbReference type="RefSeq" id="WP_012244957.1">
    <property type="nucleotide sequence ID" value="NC_010168.1"/>
</dbReference>
<protein>
    <submittedName>
        <fullName evidence="3">Transcriptional regulator, HTH domain</fullName>
    </submittedName>
</protein>
<dbReference type="EMBL" id="CP000910">
    <property type="protein sequence ID" value="ABY23280.1"/>
    <property type="molecule type" value="Genomic_DNA"/>
</dbReference>
<dbReference type="SUPFAM" id="SSF46785">
    <property type="entry name" value="Winged helix' DNA-binding domain"/>
    <property type="match status" value="1"/>
</dbReference>
<reference evidence="4" key="1">
    <citation type="journal article" date="2008" name="J. Bacteriol.">
        <title>Genome sequence of the fish pathogen Renibacterium salmoninarum suggests reductive evolution away from an environmental Arthrobacter ancestor.</title>
        <authorList>
            <person name="Wiens G.D."/>
            <person name="Rockey D.D."/>
            <person name="Wu Z."/>
            <person name="Chang J."/>
            <person name="Levy R."/>
            <person name="Crane S."/>
            <person name="Chen D.S."/>
            <person name="Capri G.R."/>
            <person name="Burnett J.R."/>
            <person name="Sudheesh P.S."/>
            <person name="Schipma M.J."/>
            <person name="Burd H."/>
            <person name="Bhattacharyya A."/>
            <person name="Rhodes L.D."/>
            <person name="Kaul R."/>
            <person name="Strom M.S."/>
        </authorList>
    </citation>
    <scope>NUCLEOTIDE SEQUENCE [LARGE SCALE GENOMIC DNA]</scope>
    <source>
        <strain evidence="4">ATCC 33209 / DSM 20767 / JCM 11484 / NBRC 15589 / NCIMB 2235</strain>
    </source>
</reference>